<name>A0ABU0S3T8_9HYPH</name>
<gene>
    <name evidence="1" type="ORF">QFZ34_000468</name>
</gene>
<proteinExistence type="predicted"/>
<evidence type="ECO:0000313" key="1">
    <source>
        <dbReference type="EMBL" id="MDQ0995291.1"/>
    </source>
</evidence>
<sequence length="30" mass="3254">MVVNNPAIISTLGVSFSFETNGFRRARGVL</sequence>
<comment type="caution">
    <text evidence="1">The sequence shown here is derived from an EMBL/GenBank/DDBJ whole genome shotgun (WGS) entry which is preliminary data.</text>
</comment>
<reference evidence="1 2" key="1">
    <citation type="submission" date="2023-07" db="EMBL/GenBank/DDBJ databases">
        <title>Comparative genomics of wheat-associated soil bacteria to identify genetic determinants of phenazine resistance.</title>
        <authorList>
            <person name="Mouncey N."/>
        </authorList>
    </citation>
    <scope>NUCLEOTIDE SEQUENCE [LARGE SCALE GENOMIC DNA]</scope>
    <source>
        <strain evidence="1 2">W4I11</strain>
    </source>
</reference>
<evidence type="ECO:0000313" key="2">
    <source>
        <dbReference type="Proteomes" id="UP001237780"/>
    </source>
</evidence>
<keyword evidence="2" id="KW-1185">Reference proteome</keyword>
<dbReference type="Proteomes" id="UP001237780">
    <property type="component" value="Unassembled WGS sequence"/>
</dbReference>
<dbReference type="EMBL" id="JAUSZT010000002">
    <property type="protein sequence ID" value="MDQ0995291.1"/>
    <property type="molecule type" value="Genomic_DNA"/>
</dbReference>
<organism evidence="1 2">
    <name type="scientific">Phyllobacterium ifriqiyense</name>
    <dbReference type="NCBI Taxonomy" id="314238"/>
    <lineage>
        <taxon>Bacteria</taxon>
        <taxon>Pseudomonadati</taxon>
        <taxon>Pseudomonadota</taxon>
        <taxon>Alphaproteobacteria</taxon>
        <taxon>Hyphomicrobiales</taxon>
        <taxon>Phyllobacteriaceae</taxon>
        <taxon>Phyllobacterium</taxon>
    </lineage>
</organism>
<protein>
    <submittedName>
        <fullName evidence="1">Uncharacterized protein</fullName>
    </submittedName>
</protein>
<accession>A0ABU0S3T8</accession>